<feature type="region of interest" description="Disordered" evidence="1">
    <location>
        <begin position="563"/>
        <end position="597"/>
    </location>
</feature>
<feature type="compositionally biased region" description="Basic and acidic residues" evidence="1">
    <location>
        <begin position="712"/>
        <end position="722"/>
    </location>
</feature>
<reference evidence="2" key="1">
    <citation type="submission" date="2025-08" db="UniProtKB">
        <authorList>
            <consortium name="Ensembl"/>
        </authorList>
    </citation>
    <scope>IDENTIFICATION</scope>
</reference>
<feature type="region of interest" description="Disordered" evidence="1">
    <location>
        <begin position="331"/>
        <end position="353"/>
    </location>
</feature>
<organism evidence="2 3">
    <name type="scientific">Propithecus coquereli</name>
    <name type="common">Coquerel's sifaka</name>
    <name type="synonym">Propithecus verreauxi coquereli</name>
    <dbReference type="NCBI Taxonomy" id="379532"/>
    <lineage>
        <taxon>Eukaryota</taxon>
        <taxon>Metazoa</taxon>
        <taxon>Chordata</taxon>
        <taxon>Craniata</taxon>
        <taxon>Vertebrata</taxon>
        <taxon>Euteleostomi</taxon>
        <taxon>Mammalia</taxon>
        <taxon>Eutheria</taxon>
        <taxon>Euarchontoglires</taxon>
        <taxon>Primates</taxon>
        <taxon>Strepsirrhini</taxon>
        <taxon>Lemuriformes</taxon>
        <taxon>Indriidae</taxon>
        <taxon>Propithecus</taxon>
    </lineage>
</organism>
<dbReference type="Pfam" id="PF15449">
    <property type="entry name" value="Retinal"/>
    <property type="match status" value="1"/>
</dbReference>
<feature type="region of interest" description="Disordered" evidence="1">
    <location>
        <begin position="682"/>
        <end position="757"/>
    </location>
</feature>
<feature type="compositionally biased region" description="Basic and acidic residues" evidence="1">
    <location>
        <begin position="817"/>
        <end position="828"/>
    </location>
</feature>
<feature type="compositionally biased region" description="Low complexity" evidence="1">
    <location>
        <begin position="846"/>
        <end position="859"/>
    </location>
</feature>
<feature type="compositionally biased region" description="Basic and acidic residues" evidence="1">
    <location>
        <begin position="1260"/>
        <end position="1274"/>
    </location>
</feature>
<feature type="compositionally biased region" description="Basic and acidic residues" evidence="1">
    <location>
        <begin position="687"/>
        <end position="701"/>
    </location>
</feature>
<keyword evidence="3" id="KW-1185">Reference proteome</keyword>
<proteinExistence type="predicted"/>
<dbReference type="GO" id="GO:0035845">
    <property type="term" value="P:photoreceptor cell outer segment organization"/>
    <property type="evidence" value="ECO:0007669"/>
    <property type="project" value="Ensembl"/>
</dbReference>
<gene>
    <name evidence="2" type="primary">PCARE</name>
</gene>
<name>A0A2K6GLF1_PROCO</name>
<dbReference type="GO" id="GO:0001917">
    <property type="term" value="C:photoreceptor inner segment"/>
    <property type="evidence" value="ECO:0007669"/>
    <property type="project" value="Ensembl"/>
</dbReference>
<feature type="compositionally biased region" description="Polar residues" evidence="1">
    <location>
        <begin position="966"/>
        <end position="976"/>
    </location>
</feature>
<protein>
    <submittedName>
        <fullName evidence="2">Photoreceptor cilium actin regulator</fullName>
    </submittedName>
</protein>
<dbReference type="Ensembl" id="ENSPCOT00000037835.1">
    <property type="protein sequence ID" value="ENSPCOP00000027039.1"/>
    <property type="gene ID" value="ENSPCOG00000025956.1"/>
</dbReference>
<feature type="compositionally biased region" description="Acidic residues" evidence="1">
    <location>
        <begin position="482"/>
        <end position="495"/>
    </location>
</feature>
<dbReference type="PANTHER" id="PTHR22017:SF0">
    <property type="entry name" value="PHOTORECEPTOR CILIUM ACTIN REGULATOR"/>
    <property type="match status" value="1"/>
</dbReference>
<dbReference type="InterPro" id="IPR029352">
    <property type="entry name" value="PCARE"/>
</dbReference>
<feature type="compositionally biased region" description="Basic residues" evidence="1">
    <location>
        <begin position="148"/>
        <end position="158"/>
    </location>
</feature>
<feature type="compositionally biased region" description="Polar residues" evidence="1">
    <location>
        <begin position="734"/>
        <end position="752"/>
    </location>
</feature>
<dbReference type="GO" id="GO:0120199">
    <property type="term" value="C:cone photoreceptor outer segment"/>
    <property type="evidence" value="ECO:0007669"/>
    <property type="project" value="Ensembl"/>
</dbReference>
<evidence type="ECO:0000256" key="1">
    <source>
        <dbReference type="SAM" id="MobiDB-lite"/>
    </source>
</evidence>
<dbReference type="OMA" id="HSIFCPA"/>
<evidence type="ECO:0000313" key="2">
    <source>
        <dbReference type="Ensembl" id="ENSPCOP00000027039.1"/>
    </source>
</evidence>
<feature type="compositionally biased region" description="Basic residues" evidence="1">
    <location>
        <begin position="1057"/>
        <end position="1070"/>
    </location>
</feature>
<feature type="region of interest" description="Disordered" evidence="1">
    <location>
        <begin position="78"/>
        <end position="172"/>
    </location>
</feature>
<sequence length="1285" mass="138610">MGCTPSHSDIVNSVAKSGIQFLKKPKAILPGCQGGSERGSIPLLVKNSSCYDGWGPAEEQPGSRRNQTTAEGLCQLTGDPASCQRKDMKGLIPKHKTSPSQLNKSQSHMAKRAPFKTQGSRGSQGAAFSGEESEGSTSKETTKWERKPKCHRSGKQCHRCQTTPPAHSSEGKVDFPEPLVKAHQHAYAYLHSSLSKYEAILCIVRQATQTRELLQPMLSFLLLCSEEISQLLGEISKDGEVLLQEVRADLAWPSRKGEPWEQPDLLQQLLQYTVSKLQALNGTVALLTGSCLEGSSSYLHSTASLLDNKLSMKKSVDECLLRALGQLESLASAPSNPGVQGPPLCSEDSGIGADNESVQSVDKLAKQNSWDFAPEPVEWKLVTSPHVETGLSGHAWQHSPCWMGSDRPQDCPLSRPPMAKVQPAAQGEARSPGPSSAGPGSNTSRPLEPGKSTLCDSFGIGVPAEVHLPKSSRSLDAPSFSEVEDSSPEEEEDEVSSLNLCAWQEKAPHSRPKSSPADRESPLQPRPRRLRSPQAQEMILKMKEAISERIKFVPVPSGYQDWAEEEEGRSVVPPRPSTVSGSRWAPERQRRSLSESCIQNQVGDSTLQELRRVQRDLSQRLEVFYALGAKGQGQSQDQILQPRAAALWPSNCKVGPSSTTSKLRASLTKNFSILPSQHKSILQKCSPHSEGEQPWLGKEKLPNATPSDEDNEAPRAKDRDCPPRTSVKKLIETFSPTESVRTLGDSKNSGSSPGLKRWGVPIMPPRFPIYRGLAPLYPKPQISPALGREPFKVGTGWRPLAPIFPPVPTTEAPKSADINREVEGDPEHLPPPPLEVLMDKSFTSLEFPESSKSAESSPEGTPVPGQGGAGPARRTWASPKLRASMSPVDLLPNKSNTNLARPHSTGPGSSKSGCDPRKLALDPNHPPATSQNPEGEDGAPSQAQAEKATSLHKQPRKAMPWHHSSHTSGQNRTSDPSPARPTRGQSRERSPPTARKASPTRAHWVPQADKRPPSLHSSHRPAQPSPPTVQGSPTPSPPVSPRVLSPPTTKNRTSPPRQHKNRTSPPRQHKASSPPTQRPEASSPSSVPSLSPPVSPSQEHKETRDSEDSQGDTAKVSGNTCSIFCPAASAPFEAKSPLSAAHPPTPPEAGGPLRGPAGCRRSSSGPRLRTDTQRRVALCALNPLPFVRRTASDRQPGARLPLPAAGSASTPCDAQVSQSSSSEESPKKDTEPWSSPRSPELQGGSRRASPPELCVLGHGLQRESHTGHIQDRSQPESPPQQKEVA</sequence>
<dbReference type="GO" id="GO:1903546">
    <property type="term" value="P:protein localization to photoreceptor outer segment"/>
    <property type="evidence" value="ECO:0007669"/>
    <property type="project" value="Ensembl"/>
</dbReference>
<feature type="compositionally biased region" description="Low complexity" evidence="1">
    <location>
        <begin position="431"/>
        <end position="441"/>
    </location>
</feature>
<feature type="region of interest" description="Disordered" evidence="1">
    <location>
        <begin position="407"/>
        <end position="536"/>
    </location>
</feature>
<accession>A0A2K6GLF1</accession>
<feature type="compositionally biased region" description="Basic residues" evidence="1">
    <location>
        <begin position="953"/>
        <end position="965"/>
    </location>
</feature>
<reference evidence="2" key="2">
    <citation type="submission" date="2025-09" db="UniProtKB">
        <authorList>
            <consortium name="Ensembl"/>
        </authorList>
    </citation>
    <scope>IDENTIFICATION</scope>
</reference>
<feature type="region of interest" description="Disordered" evidence="1">
    <location>
        <begin position="1135"/>
        <end position="1285"/>
    </location>
</feature>
<feature type="compositionally biased region" description="Polar residues" evidence="1">
    <location>
        <begin position="98"/>
        <end position="108"/>
    </location>
</feature>
<dbReference type="PANTHER" id="PTHR22017">
    <property type="entry name" value="PHOTORECEPTOR CILIUM ACTIN REGULATOR"/>
    <property type="match status" value="1"/>
</dbReference>
<dbReference type="STRING" id="379532.ENSPCOP00000027039"/>
<feature type="region of interest" description="Disordered" evidence="1">
    <location>
        <begin position="802"/>
        <end position="1120"/>
    </location>
</feature>
<evidence type="ECO:0000313" key="3">
    <source>
        <dbReference type="Proteomes" id="UP000233160"/>
    </source>
</evidence>
<feature type="compositionally biased region" description="Polar residues" evidence="1">
    <location>
        <begin position="1207"/>
        <end position="1216"/>
    </location>
</feature>
<dbReference type="GeneTree" id="ENSGT00390000002768"/>
<dbReference type="Proteomes" id="UP000233160">
    <property type="component" value="Unassembled WGS sequence"/>
</dbReference>
<feature type="compositionally biased region" description="Basic and acidic residues" evidence="1">
    <location>
        <begin position="1098"/>
        <end position="1107"/>
    </location>
</feature>